<keyword evidence="5" id="KW-0966">Cell projection</keyword>
<organism evidence="8">
    <name type="scientific">Oppiella nova</name>
    <dbReference type="NCBI Taxonomy" id="334625"/>
    <lineage>
        <taxon>Eukaryota</taxon>
        <taxon>Metazoa</taxon>
        <taxon>Ecdysozoa</taxon>
        <taxon>Arthropoda</taxon>
        <taxon>Chelicerata</taxon>
        <taxon>Arachnida</taxon>
        <taxon>Acari</taxon>
        <taxon>Acariformes</taxon>
        <taxon>Sarcoptiformes</taxon>
        <taxon>Oribatida</taxon>
        <taxon>Brachypylina</taxon>
        <taxon>Oppioidea</taxon>
        <taxon>Oppiidae</taxon>
        <taxon>Oppiella</taxon>
    </lineage>
</organism>
<sequence length="136" mass="15338">MSAESVVSSSVFCVSVSGQIESAQFLGFDNIYCKYCYKYGNDWSVASGLEDGVSQITRISEDNQLFKRVPMFVPQSSSLIQRWTSWFSGRKPEFIDPKVVAQSEGREVIRVSSNGYVNVVFNVVLKDFQKYGFTVQ</sequence>
<evidence type="ECO:0000256" key="3">
    <source>
        <dbReference type="ARBA" id="ARBA00022794"/>
    </source>
</evidence>
<evidence type="ECO:0000256" key="7">
    <source>
        <dbReference type="ARBA" id="ARBA00039274"/>
    </source>
</evidence>
<dbReference type="EMBL" id="OC920716">
    <property type="protein sequence ID" value="CAD7652740.1"/>
    <property type="molecule type" value="Genomic_DNA"/>
</dbReference>
<evidence type="ECO:0000256" key="5">
    <source>
        <dbReference type="ARBA" id="ARBA00023273"/>
    </source>
</evidence>
<comment type="similarity">
    <text evidence="6">Belongs to the B9D family.</text>
</comment>
<evidence type="ECO:0000256" key="1">
    <source>
        <dbReference type="ARBA" id="ARBA00004120"/>
    </source>
</evidence>
<dbReference type="Proteomes" id="UP000728032">
    <property type="component" value="Unassembled WGS sequence"/>
</dbReference>
<dbReference type="EMBL" id="CAJPVJ010005891">
    <property type="protein sequence ID" value="CAG2169927.1"/>
    <property type="molecule type" value="Genomic_DNA"/>
</dbReference>
<reference evidence="8" key="1">
    <citation type="submission" date="2020-11" db="EMBL/GenBank/DDBJ databases">
        <authorList>
            <person name="Tran Van P."/>
        </authorList>
    </citation>
    <scope>NUCLEOTIDE SEQUENCE</scope>
</reference>
<evidence type="ECO:0000313" key="8">
    <source>
        <dbReference type="EMBL" id="CAD7652740.1"/>
    </source>
</evidence>
<accession>A0A7R9M380</accession>
<dbReference type="InterPro" id="IPR010796">
    <property type="entry name" value="C2_B9-type_dom"/>
</dbReference>
<comment type="subcellular location">
    <subcellularLocation>
        <location evidence="1">Cytoplasm</location>
        <location evidence="1">Cytoskeleton</location>
        <location evidence="1">Cilium basal body</location>
    </subcellularLocation>
</comment>
<dbReference type="GO" id="GO:0036038">
    <property type="term" value="C:MKS complex"/>
    <property type="evidence" value="ECO:0007669"/>
    <property type="project" value="TreeGrafter"/>
</dbReference>
<dbReference type="AlphaFoldDB" id="A0A7R9M380"/>
<protein>
    <recommendedName>
        <fullName evidence="7">B9 domain-containing protein 1</fullName>
    </recommendedName>
</protein>
<dbReference type="PANTHER" id="PTHR12968">
    <property type="entry name" value="B9 DOMAIN-CONTAINING"/>
    <property type="match status" value="1"/>
</dbReference>
<keyword evidence="4" id="KW-0206">Cytoskeleton</keyword>
<keyword evidence="3" id="KW-0970">Cilium biogenesis/degradation</keyword>
<evidence type="ECO:0000256" key="2">
    <source>
        <dbReference type="ARBA" id="ARBA00022490"/>
    </source>
</evidence>
<evidence type="ECO:0000313" key="9">
    <source>
        <dbReference type="Proteomes" id="UP000728032"/>
    </source>
</evidence>
<dbReference type="GO" id="GO:0060271">
    <property type="term" value="P:cilium assembly"/>
    <property type="evidence" value="ECO:0007669"/>
    <property type="project" value="TreeGrafter"/>
</dbReference>
<dbReference type="OrthoDB" id="431939at2759"/>
<keyword evidence="9" id="KW-1185">Reference proteome</keyword>
<keyword evidence="2" id="KW-0963">Cytoplasm</keyword>
<dbReference type="Pfam" id="PF07162">
    <property type="entry name" value="B9-C2"/>
    <property type="match status" value="2"/>
</dbReference>
<proteinExistence type="inferred from homology"/>
<evidence type="ECO:0000256" key="4">
    <source>
        <dbReference type="ARBA" id="ARBA00023212"/>
    </source>
</evidence>
<name>A0A7R9M380_9ACAR</name>
<gene>
    <name evidence="8" type="ORF">ONB1V03_LOCUS9399</name>
</gene>
<dbReference type="PANTHER" id="PTHR12968:SF1">
    <property type="entry name" value="B9 DOMAIN-CONTAINING PROTEIN 1"/>
    <property type="match status" value="1"/>
</dbReference>
<evidence type="ECO:0000256" key="6">
    <source>
        <dbReference type="ARBA" id="ARBA00038411"/>
    </source>
</evidence>